<dbReference type="GO" id="GO:0015074">
    <property type="term" value="P:DNA integration"/>
    <property type="evidence" value="ECO:0007669"/>
    <property type="project" value="InterPro"/>
</dbReference>
<organism evidence="5 6">
    <name type="scientific">Chryseobacterium taklimakanense</name>
    <dbReference type="NCBI Taxonomy" id="536441"/>
    <lineage>
        <taxon>Bacteria</taxon>
        <taxon>Pseudomonadati</taxon>
        <taxon>Bacteroidota</taxon>
        <taxon>Flavobacteriia</taxon>
        <taxon>Flavobacteriales</taxon>
        <taxon>Weeksellaceae</taxon>
        <taxon>Chryseobacterium group</taxon>
        <taxon>Chryseobacterium</taxon>
    </lineage>
</organism>
<dbReference type="InterPro" id="IPR011010">
    <property type="entry name" value="DNA_brk_join_enz"/>
</dbReference>
<keyword evidence="2" id="KW-0238">DNA-binding</keyword>
<dbReference type="GO" id="GO:0003677">
    <property type="term" value="F:DNA binding"/>
    <property type="evidence" value="ECO:0007669"/>
    <property type="project" value="UniProtKB-KW"/>
</dbReference>
<dbReference type="SUPFAM" id="SSF56349">
    <property type="entry name" value="DNA breaking-rejoining enzymes"/>
    <property type="match status" value="1"/>
</dbReference>
<dbReference type="Gene3D" id="1.10.150.130">
    <property type="match status" value="1"/>
</dbReference>
<dbReference type="EMBL" id="LT906465">
    <property type="protein sequence ID" value="SNV42999.1"/>
    <property type="molecule type" value="Genomic_DNA"/>
</dbReference>
<keyword evidence="6" id="KW-1185">Reference proteome</keyword>
<dbReference type="InterPro" id="IPR013762">
    <property type="entry name" value="Integrase-like_cat_sf"/>
</dbReference>
<gene>
    <name evidence="5" type="ORF">SAMEA4412677_01182</name>
</gene>
<dbReference type="AlphaFoldDB" id="A0A239X8T4"/>
<evidence type="ECO:0000259" key="4">
    <source>
        <dbReference type="PROSITE" id="PS51898"/>
    </source>
</evidence>
<dbReference type="PROSITE" id="PS51898">
    <property type="entry name" value="TYR_RECOMBINASE"/>
    <property type="match status" value="1"/>
</dbReference>
<dbReference type="InterPro" id="IPR050090">
    <property type="entry name" value="Tyrosine_recombinase_XerCD"/>
</dbReference>
<dbReference type="InterPro" id="IPR002104">
    <property type="entry name" value="Integrase_catalytic"/>
</dbReference>
<proteinExistence type="inferred from homology"/>
<dbReference type="Pfam" id="PF13102">
    <property type="entry name" value="Phage_int_SAM_5"/>
    <property type="match status" value="1"/>
</dbReference>
<dbReference type="RefSeq" id="WP_095071380.1">
    <property type="nucleotide sequence ID" value="NZ_LT906465.1"/>
</dbReference>
<dbReference type="PANTHER" id="PTHR30349">
    <property type="entry name" value="PHAGE INTEGRASE-RELATED"/>
    <property type="match status" value="1"/>
</dbReference>
<evidence type="ECO:0000256" key="3">
    <source>
        <dbReference type="ARBA" id="ARBA00023172"/>
    </source>
</evidence>
<feature type="domain" description="Tyr recombinase" evidence="4">
    <location>
        <begin position="228"/>
        <end position="424"/>
    </location>
</feature>
<dbReference type="PANTHER" id="PTHR30349:SF64">
    <property type="entry name" value="PROPHAGE INTEGRASE INTD-RELATED"/>
    <property type="match status" value="1"/>
</dbReference>
<name>A0A239X8T4_9FLAO</name>
<evidence type="ECO:0000313" key="5">
    <source>
        <dbReference type="EMBL" id="SNV42999.1"/>
    </source>
</evidence>
<evidence type="ECO:0000256" key="1">
    <source>
        <dbReference type="ARBA" id="ARBA00008857"/>
    </source>
</evidence>
<keyword evidence="3" id="KW-0233">DNA recombination</keyword>
<dbReference type="InterPro" id="IPR010998">
    <property type="entry name" value="Integrase_recombinase_N"/>
</dbReference>
<dbReference type="GO" id="GO:0006310">
    <property type="term" value="P:DNA recombination"/>
    <property type="evidence" value="ECO:0007669"/>
    <property type="project" value="UniProtKB-KW"/>
</dbReference>
<dbReference type="Proteomes" id="UP000215196">
    <property type="component" value="Chromosome 1"/>
</dbReference>
<evidence type="ECO:0000256" key="2">
    <source>
        <dbReference type="ARBA" id="ARBA00023125"/>
    </source>
</evidence>
<dbReference type="Gene3D" id="1.10.443.10">
    <property type="entry name" value="Intergrase catalytic core"/>
    <property type="match status" value="1"/>
</dbReference>
<dbReference type="Pfam" id="PF00589">
    <property type="entry name" value="Phage_integrase"/>
    <property type="match status" value="1"/>
</dbReference>
<dbReference type="InterPro" id="IPR025269">
    <property type="entry name" value="SAM-like_dom"/>
</dbReference>
<protein>
    <submittedName>
        <fullName evidence="5">Site-specific recombinase XerD</fullName>
    </submittedName>
</protein>
<accession>A0A239X8T4</accession>
<dbReference type="KEGG" id="ctak:4412677_01182"/>
<sequence>MAKIFYFIRTTTPNATIYVNFSADRNTKFKRKTRETVNPEHWNGQPDAKGFPKNIKSGTADFLQQHNELKTRLSGLENFILQEYQKRGDNELITGDWLDEVIAGFYNDGKRVVELDYIDNYLEHYRAQILPFRKYKGQPISYRTQQKHETIISKFLEFLQTEKKRLKVSDYNISVGNRFVTFLRGQNLSDNTVGKYLKYTKTIFKDAKLEGVAVHDQLTEIKGFTTDTPTHYLTETELAKIQDLILIGNEKLEITRDWLIIGCYTGQRASDLFGMTKKKIVNINGKDFINVAQRKTKTPVVVPIHPEVKKILDKRNGNFPPVYSSNIDSCKTIFNTHLETVARLAEIDRLDYGRVYDPVKKCYVFGNYPFYKVISSHVCRRTFATMHYSKIPTAVIMAVTGHKTEREFLGYIGIDNSTLSEQMYHYWEIMENSPVSGTVEPEKTKTAN</sequence>
<reference evidence="5 6" key="1">
    <citation type="submission" date="2017-06" db="EMBL/GenBank/DDBJ databases">
        <authorList>
            <consortium name="Pathogen Informatics"/>
        </authorList>
    </citation>
    <scope>NUCLEOTIDE SEQUENCE [LARGE SCALE GENOMIC DNA]</scope>
    <source>
        <strain evidence="5 6">NCTC13490</strain>
    </source>
</reference>
<comment type="similarity">
    <text evidence="1">Belongs to the 'phage' integrase family.</text>
</comment>
<evidence type="ECO:0000313" key="6">
    <source>
        <dbReference type="Proteomes" id="UP000215196"/>
    </source>
</evidence>
<dbReference type="CDD" id="cd01185">
    <property type="entry name" value="INTN1_C_like"/>
    <property type="match status" value="1"/>
</dbReference>